<evidence type="ECO:0000313" key="1">
    <source>
        <dbReference type="EMBL" id="UQT60356.1"/>
    </source>
</evidence>
<keyword evidence="2" id="KW-1185">Reference proteome</keyword>
<organism evidence="1 2">
    <name type="scientific">Streptomyces durmitorensis</name>
    <dbReference type="NCBI Taxonomy" id="319947"/>
    <lineage>
        <taxon>Bacteria</taxon>
        <taxon>Bacillati</taxon>
        <taxon>Actinomycetota</taxon>
        <taxon>Actinomycetes</taxon>
        <taxon>Kitasatosporales</taxon>
        <taxon>Streptomycetaceae</taxon>
        <taxon>Streptomyces</taxon>
    </lineage>
</organism>
<accession>A0ABY4Q3Q0</accession>
<evidence type="ECO:0000313" key="2">
    <source>
        <dbReference type="Proteomes" id="UP000829992"/>
    </source>
</evidence>
<protein>
    <submittedName>
        <fullName evidence="1">Asp23/Gls24 family envelope stress response protein</fullName>
    </submittedName>
</protein>
<sequence>MAMNGESVPDEEREAGFGVLPEDELLPCGRELSHVWEQWEAGVPDPHTDGCPHCAQALDALRHLEGIVTEARDTTPREPDTSALTGRVMDVVRLELRPGRTLPLGDEDEDAWIVEAAAARTVRAAAESLPGVRAGSCRIGPLDDGASPAPAGRLTRGPVRIRVEVQVPLLWNLPEIADRVRDQVREAVDGELGMRIAVVDVTITDVIDDDTEEGRRP</sequence>
<dbReference type="Proteomes" id="UP000829992">
    <property type="component" value="Chromosome"/>
</dbReference>
<proteinExistence type="predicted"/>
<reference evidence="1 2" key="1">
    <citation type="submission" date="2022-05" db="EMBL/GenBank/DDBJ databases">
        <authorList>
            <person name="Zhou X."/>
            <person name="Li K."/>
            <person name="Man Y."/>
        </authorList>
    </citation>
    <scope>NUCLEOTIDE SEQUENCE [LARGE SCALE GENOMIC DNA]</scope>
    <source>
        <strain evidence="1 2">MS405</strain>
    </source>
</reference>
<dbReference type="EMBL" id="CP097289">
    <property type="protein sequence ID" value="UQT60356.1"/>
    <property type="molecule type" value="Genomic_DNA"/>
</dbReference>
<name>A0ABY4Q3Q0_9ACTN</name>
<dbReference type="RefSeq" id="WP_249591690.1">
    <property type="nucleotide sequence ID" value="NZ_BAAAQL010000018.1"/>
</dbReference>
<gene>
    <name evidence="1" type="ORF">M4V62_37785</name>
</gene>